<name>A0A8S3RN78_MYTED</name>
<organism evidence="10 11">
    <name type="scientific">Mytilus edulis</name>
    <name type="common">Blue mussel</name>
    <dbReference type="NCBI Taxonomy" id="6550"/>
    <lineage>
        <taxon>Eukaryota</taxon>
        <taxon>Metazoa</taxon>
        <taxon>Spiralia</taxon>
        <taxon>Lophotrochozoa</taxon>
        <taxon>Mollusca</taxon>
        <taxon>Bivalvia</taxon>
        <taxon>Autobranchia</taxon>
        <taxon>Pteriomorphia</taxon>
        <taxon>Mytilida</taxon>
        <taxon>Mytiloidea</taxon>
        <taxon>Mytilidae</taxon>
        <taxon>Mytilinae</taxon>
        <taxon>Mytilus</taxon>
    </lineage>
</organism>
<keyword evidence="4" id="KW-1133">Transmembrane helix</keyword>
<keyword evidence="3" id="KW-0677">Repeat</keyword>
<evidence type="ECO:0000256" key="4">
    <source>
        <dbReference type="ARBA" id="ARBA00022989"/>
    </source>
</evidence>
<dbReference type="CDD" id="cd00112">
    <property type="entry name" value="LDLa"/>
    <property type="match status" value="2"/>
</dbReference>
<keyword evidence="6 9" id="KW-1015">Disulfide bond</keyword>
<dbReference type="SUPFAM" id="SSF57424">
    <property type="entry name" value="LDL receptor-like module"/>
    <property type="match status" value="1"/>
</dbReference>
<dbReference type="InterPro" id="IPR002172">
    <property type="entry name" value="LDrepeatLR_classA_rpt"/>
</dbReference>
<evidence type="ECO:0000256" key="9">
    <source>
        <dbReference type="PROSITE-ProRule" id="PRU00124"/>
    </source>
</evidence>
<evidence type="ECO:0000313" key="10">
    <source>
        <dbReference type="EMBL" id="CAG2208191.1"/>
    </source>
</evidence>
<dbReference type="OrthoDB" id="6039715at2759"/>
<evidence type="ECO:0000313" key="11">
    <source>
        <dbReference type="Proteomes" id="UP000683360"/>
    </source>
</evidence>
<dbReference type="Pfam" id="PF00057">
    <property type="entry name" value="Ldl_recept_a"/>
    <property type="match status" value="1"/>
</dbReference>
<dbReference type="EMBL" id="CAJPWZ010001104">
    <property type="protein sequence ID" value="CAG2208191.1"/>
    <property type="molecule type" value="Genomic_DNA"/>
</dbReference>
<comment type="subcellular location">
    <subcellularLocation>
        <location evidence="1">Membrane</location>
        <topology evidence="1">Single-pass membrane protein</topology>
    </subcellularLocation>
</comment>
<dbReference type="GO" id="GO:0042562">
    <property type="term" value="F:hormone binding"/>
    <property type="evidence" value="ECO:0007669"/>
    <property type="project" value="TreeGrafter"/>
</dbReference>
<evidence type="ECO:0000256" key="1">
    <source>
        <dbReference type="ARBA" id="ARBA00004167"/>
    </source>
</evidence>
<keyword evidence="11" id="KW-1185">Reference proteome</keyword>
<dbReference type="GO" id="GO:0043235">
    <property type="term" value="C:receptor complex"/>
    <property type="evidence" value="ECO:0007669"/>
    <property type="project" value="TreeGrafter"/>
</dbReference>
<evidence type="ECO:0000256" key="8">
    <source>
        <dbReference type="ARBA" id="ARBA00023180"/>
    </source>
</evidence>
<dbReference type="PANTHER" id="PTHR22722:SF15">
    <property type="entry name" value="LOW-DENSITY LIPOPROTEIN RECEPTOR-RELATED"/>
    <property type="match status" value="1"/>
</dbReference>
<evidence type="ECO:0000256" key="3">
    <source>
        <dbReference type="ARBA" id="ARBA00022737"/>
    </source>
</evidence>
<dbReference type="InterPro" id="IPR051221">
    <property type="entry name" value="LDLR-related"/>
</dbReference>
<evidence type="ECO:0000256" key="5">
    <source>
        <dbReference type="ARBA" id="ARBA00023136"/>
    </source>
</evidence>
<reference evidence="10" key="1">
    <citation type="submission" date="2021-03" db="EMBL/GenBank/DDBJ databases">
        <authorList>
            <person name="Bekaert M."/>
        </authorList>
    </citation>
    <scope>NUCLEOTIDE SEQUENCE</scope>
</reference>
<feature type="disulfide bond" evidence="9">
    <location>
        <begin position="50"/>
        <end position="65"/>
    </location>
</feature>
<evidence type="ECO:0000256" key="2">
    <source>
        <dbReference type="ARBA" id="ARBA00022692"/>
    </source>
</evidence>
<dbReference type="GO" id="GO:0006898">
    <property type="term" value="P:receptor-mediated endocytosis"/>
    <property type="evidence" value="ECO:0007669"/>
    <property type="project" value="TreeGrafter"/>
</dbReference>
<dbReference type="SMART" id="SM00192">
    <property type="entry name" value="LDLa"/>
    <property type="match status" value="2"/>
</dbReference>
<keyword evidence="5" id="KW-0472">Membrane</keyword>
<dbReference type="InterPro" id="IPR023415">
    <property type="entry name" value="LDLR_class-A_CS"/>
</dbReference>
<dbReference type="PROSITE" id="PS01209">
    <property type="entry name" value="LDLRA_1"/>
    <property type="match status" value="1"/>
</dbReference>
<keyword evidence="7" id="KW-0675">Receptor</keyword>
<evidence type="ECO:0000256" key="6">
    <source>
        <dbReference type="ARBA" id="ARBA00023157"/>
    </source>
</evidence>
<accession>A0A8S3RN78</accession>
<feature type="disulfide bond" evidence="9">
    <location>
        <begin position="88"/>
        <end position="103"/>
    </location>
</feature>
<dbReference type="AlphaFoldDB" id="A0A8S3RN78"/>
<protein>
    <submittedName>
        <fullName evidence="10">Uncharacterized protein</fullName>
    </submittedName>
</protein>
<comment type="caution">
    <text evidence="10">The sequence shown here is derived from an EMBL/GenBank/DDBJ whole genome shotgun (WGS) entry which is preliminary data.</text>
</comment>
<dbReference type="PANTHER" id="PTHR22722">
    <property type="entry name" value="LOW-DENSITY LIPOPROTEIN RECEPTOR-RELATED PROTEIN 2-RELATED"/>
    <property type="match status" value="1"/>
</dbReference>
<dbReference type="GO" id="GO:0016324">
    <property type="term" value="C:apical plasma membrane"/>
    <property type="evidence" value="ECO:0007669"/>
    <property type="project" value="TreeGrafter"/>
</dbReference>
<gene>
    <name evidence="10" type="ORF">MEDL_22509</name>
</gene>
<dbReference type="Gene3D" id="4.10.400.10">
    <property type="entry name" value="Low-density Lipoprotein Receptor"/>
    <property type="match status" value="1"/>
</dbReference>
<evidence type="ECO:0000256" key="7">
    <source>
        <dbReference type="ARBA" id="ARBA00023170"/>
    </source>
</evidence>
<comment type="caution">
    <text evidence="9">Lacks conserved residue(s) required for the propagation of feature annotation.</text>
</comment>
<keyword evidence="8" id="KW-0325">Glycoprotein</keyword>
<dbReference type="Proteomes" id="UP000683360">
    <property type="component" value="Unassembled WGS sequence"/>
</dbReference>
<dbReference type="InterPro" id="IPR036055">
    <property type="entry name" value="LDL_receptor-like_sf"/>
</dbReference>
<keyword evidence="2" id="KW-0812">Transmembrane</keyword>
<proteinExistence type="predicted"/>
<dbReference type="PROSITE" id="PS50068">
    <property type="entry name" value="LDLRA_2"/>
    <property type="match status" value="2"/>
</dbReference>
<sequence length="210" mass="23139">MRLREQFLYRDDENKLTIGSQECSSDQWQCKVGPCKGCGNGTCIDRVSLCDNEFHCKDRSDEENCTSIQACIEGLNYRCDNGECSNRCNGFTECVDGTDEANCDTQPTTLLSISSSTSVHITLSSILTQTTSLPTDTTEPSQLTSFQSDKTELTTKQLTTEPTTPETTIEPTTTNMTTILIRSDLTIVPTTSNLTTVQTTLEKTTVKNNI</sequence>